<reference evidence="3 4" key="1">
    <citation type="submission" date="2016-10" db="EMBL/GenBank/DDBJ databases">
        <authorList>
            <person name="de Groot N.N."/>
        </authorList>
    </citation>
    <scope>NUCLEOTIDE SEQUENCE [LARGE SCALE GENOMIC DNA]</scope>
    <source>
        <strain evidence="3 4">L 420-91</strain>
    </source>
</reference>
<dbReference type="GeneID" id="97142451"/>
<keyword evidence="1" id="KW-0472">Membrane</keyword>
<keyword evidence="5" id="KW-1185">Reference proteome</keyword>
<keyword evidence="1" id="KW-1133">Transmembrane helix</keyword>
<evidence type="ECO:0000313" key="3">
    <source>
        <dbReference type="EMBL" id="SDH51476.1"/>
    </source>
</evidence>
<evidence type="ECO:0000313" key="5">
    <source>
        <dbReference type="Proteomes" id="UP000826616"/>
    </source>
</evidence>
<sequence length="145" mass="16954">MSAWFGSFIIVWMIILISLFAIGGFFMFRKFLKAMPKQDGMSELDWQDYYIEKTRQMWTEDTMELLNELVTPVPKLFRDVARRSIAAKIGKLALEEGAEKITKDLVIKGYILATPARDHKFLVAHLKMKQIDFSPYKQHLKIHVE</sequence>
<keyword evidence="1" id="KW-0812">Transmembrane</keyword>
<evidence type="ECO:0000313" key="2">
    <source>
        <dbReference type="EMBL" id="QYY41951.1"/>
    </source>
</evidence>
<dbReference type="InterPro" id="IPR020203">
    <property type="entry name" value="YneK"/>
</dbReference>
<proteinExistence type="predicted"/>
<organism evidence="3 4">
    <name type="scientific">Aneurinibacillus thermoaerophilus</name>
    <dbReference type="NCBI Taxonomy" id="143495"/>
    <lineage>
        <taxon>Bacteria</taxon>
        <taxon>Bacillati</taxon>
        <taxon>Bacillota</taxon>
        <taxon>Bacilli</taxon>
        <taxon>Bacillales</taxon>
        <taxon>Paenibacillaceae</taxon>
        <taxon>Aneurinibacillus group</taxon>
        <taxon>Aneurinibacillus</taxon>
    </lineage>
</organism>
<dbReference type="EMBL" id="CP080764">
    <property type="protein sequence ID" value="QYY41951.1"/>
    <property type="molecule type" value="Genomic_DNA"/>
</dbReference>
<reference evidence="2 5" key="2">
    <citation type="submission" date="2021-08" db="EMBL/GenBank/DDBJ databases">
        <title>Complete genome sequence of the strain Aneurinibacillus thermoaerophilus CCM 8960.</title>
        <authorList>
            <person name="Musilova J."/>
            <person name="Kourilova X."/>
            <person name="Pernicova I."/>
            <person name="Bezdicek M."/>
            <person name="Lengerova M."/>
            <person name="Obruca S."/>
            <person name="Sedlar K."/>
        </authorList>
    </citation>
    <scope>NUCLEOTIDE SEQUENCE [LARGE SCALE GENOMIC DNA]</scope>
    <source>
        <strain evidence="2 5">CCM 8960</strain>
    </source>
</reference>
<dbReference type="Pfam" id="PF11084">
    <property type="entry name" value="DUF2621"/>
    <property type="match status" value="1"/>
</dbReference>
<dbReference type="Proteomes" id="UP000198956">
    <property type="component" value="Unassembled WGS sequence"/>
</dbReference>
<evidence type="ECO:0000313" key="4">
    <source>
        <dbReference type="Proteomes" id="UP000198956"/>
    </source>
</evidence>
<dbReference type="RefSeq" id="WP_057898029.1">
    <property type="nucleotide sequence ID" value="NZ_CP080764.1"/>
</dbReference>
<name>A0A1G8D151_ANETH</name>
<dbReference type="EMBL" id="FNDE01000029">
    <property type="protein sequence ID" value="SDH51476.1"/>
    <property type="molecule type" value="Genomic_DNA"/>
</dbReference>
<accession>A0A1G8D151</accession>
<dbReference type="Proteomes" id="UP000826616">
    <property type="component" value="Chromosome"/>
</dbReference>
<gene>
    <name evidence="2" type="ORF">K3F53_13795</name>
    <name evidence="3" type="ORF">SAMN04489735_102950</name>
</gene>
<dbReference type="AlphaFoldDB" id="A0A1G8D151"/>
<feature type="transmembrane region" description="Helical" evidence="1">
    <location>
        <begin position="6"/>
        <end position="28"/>
    </location>
</feature>
<evidence type="ECO:0000256" key="1">
    <source>
        <dbReference type="SAM" id="Phobius"/>
    </source>
</evidence>
<protein>
    <submittedName>
        <fullName evidence="2">DUF2621 domain-containing protein</fullName>
    </submittedName>
</protein>
<dbReference type="OrthoDB" id="2399525at2"/>